<dbReference type="Pfam" id="PF02801">
    <property type="entry name" value="Ketoacyl-synt_C"/>
    <property type="match status" value="1"/>
</dbReference>
<evidence type="ECO:0000313" key="6">
    <source>
        <dbReference type="Proteomes" id="UP000238762"/>
    </source>
</evidence>
<dbReference type="AlphaFoldDB" id="A0A2T1C060"/>
<dbReference type="PROSITE" id="PS52004">
    <property type="entry name" value="KS3_2"/>
    <property type="match status" value="1"/>
</dbReference>
<evidence type="ECO:0000256" key="1">
    <source>
        <dbReference type="ARBA" id="ARBA00008467"/>
    </source>
</evidence>
<feature type="domain" description="Ketosynthase family 3 (KS3)" evidence="4">
    <location>
        <begin position="2"/>
        <end position="375"/>
    </location>
</feature>
<protein>
    <submittedName>
        <fullName evidence="5">3-oxoacyl-ACP synthase</fullName>
        <ecNumber evidence="5">2.3.1.41</ecNumber>
    </submittedName>
</protein>
<keyword evidence="5" id="KW-0012">Acyltransferase</keyword>
<dbReference type="NCBIfam" id="NF004618">
    <property type="entry name" value="PRK05952.1"/>
    <property type="match status" value="1"/>
</dbReference>
<dbReference type="InterPro" id="IPR000794">
    <property type="entry name" value="Beta-ketoacyl_synthase"/>
</dbReference>
<dbReference type="PROSITE" id="PS00606">
    <property type="entry name" value="KS3_1"/>
    <property type="match status" value="1"/>
</dbReference>
<dbReference type="GO" id="GO:0004315">
    <property type="term" value="F:3-oxoacyl-[acyl-carrier-protein] synthase activity"/>
    <property type="evidence" value="ECO:0007669"/>
    <property type="project" value="UniProtKB-EC"/>
</dbReference>
<dbReference type="Pfam" id="PF00109">
    <property type="entry name" value="ketoacyl-synt"/>
    <property type="match status" value="1"/>
</dbReference>
<dbReference type="SMART" id="SM00825">
    <property type="entry name" value="PKS_KS"/>
    <property type="match status" value="1"/>
</dbReference>
<proteinExistence type="inferred from homology"/>
<dbReference type="Gene3D" id="3.40.47.10">
    <property type="match status" value="1"/>
</dbReference>
<dbReference type="InterPro" id="IPR014031">
    <property type="entry name" value="Ketoacyl_synth_C"/>
</dbReference>
<organism evidence="5 6">
    <name type="scientific">Merismopedia glauca CCAP 1448/3</name>
    <dbReference type="NCBI Taxonomy" id="1296344"/>
    <lineage>
        <taxon>Bacteria</taxon>
        <taxon>Bacillati</taxon>
        <taxon>Cyanobacteriota</taxon>
        <taxon>Cyanophyceae</taxon>
        <taxon>Synechococcales</taxon>
        <taxon>Merismopediaceae</taxon>
        <taxon>Merismopedia</taxon>
    </lineage>
</organism>
<dbReference type="InterPro" id="IPR020841">
    <property type="entry name" value="PKS_Beta-ketoAc_synthase_dom"/>
</dbReference>
<accession>A0A2T1C060</accession>
<keyword evidence="6" id="KW-1185">Reference proteome</keyword>
<comment type="similarity">
    <text evidence="1 3">Belongs to the thiolase-like superfamily. Beta-ketoacyl-ACP synthases family.</text>
</comment>
<evidence type="ECO:0000259" key="4">
    <source>
        <dbReference type="PROSITE" id="PS52004"/>
    </source>
</evidence>
<name>A0A2T1C060_9CYAN</name>
<evidence type="ECO:0000313" key="5">
    <source>
        <dbReference type="EMBL" id="PSB01660.1"/>
    </source>
</evidence>
<dbReference type="InterPro" id="IPR014030">
    <property type="entry name" value="Ketoacyl_synth_N"/>
</dbReference>
<reference evidence="5 6" key="2">
    <citation type="submission" date="2018-03" db="EMBL/GenBank/DDBJ databases">
        <title>The ancient ancestry and fast evolution of plastids.</title>
        <authorList>
            <person name="Moore K.R."/>
            <person name="Magnabosco C."/>
            <person name="Momper L."/>
            <person name="Gold D.A."/>
            <person name="Bosak T."/>
            <person name="Fournier G.P."/>
        </authorList>
    </citation>
    <scope>NUCLEOTIDE SEQUENCE [LARGE SCALE GENOMIC DNA]</scope>
    <source>
        <strain evidence="5 6">CCAP 1448/3</strain>
    </source>
</reference>
<dbReference type="EMBL" id="PVWJ01000094">
    <property type="protein sequence ID" value="PSB01660.1"/>
    <property type="molecule type" value="Genomic_DNA"/>
</dbReference>
<dbReference type="RefSeq" id="WP_106289865.1">
    <property type="nucleotide sequence ID" value="NZ_CAWNTC010000122.1"/>
</dbReference>
<dbReference type="PANTHER" id="PTHR11712">
    <property type="entry name" value="POLYKETIDE SYNTHASE-RELATED"/>
    <property type="match status" value="1"/>
</dbReference>
<dbReference type="InterPro" id="IPR018201">
    <property type="entry name" value="Ketoacyl_synth_AS"/>
</dbReference>
<reference evidence="5 6" key="1">
    <citation type="submission" date="2018-02" db="EMBL/GenBank/DDBJ databases">
        <authorList>
            <person name="Cohen D.B."/>
            <person name="Kent A.D."/>
        </authorList>
    </citation>
    <scope>NUCLEOTIDE SEQUENCE [LARGE SCALE GENOMIC DNA]</scope>
    <source>
        <strain evidence="5 6">CCAP 1448/3</strain>
    </source>
</reference>
<sequence length="377" mass="40253">MSYEIVVTGIGIVCALGNTVDVVWRRLLAGETGISRWQICPELPSYPLGLVNLKQSPDMLLQQALNMALSDAGWDLPLNDCGVAIASSRGYQAIWEKWAAGSDLKYLSGLWLDSLPHMLAVQVARKLGTNGPVASPMSACTSGLWAIAHGVEWLQTGICRRVIVGATESCITPLNLTGFTQIGALATNGAYPFDKNREGMVLGEGAAVLLLEALPRGKSYPQKAYGQVLGFAFSNDAYHPTAPNPDYHLAAKTIKLCLERSGVSLESVGYIHAHGTGTRLNDSREAQLIQTRFPQKVPVSSTKGATGHTLGASGMLGAAFTLLALQQQVLPPCVGLMEPEFDLDFVLEARHQPIETALCLGFGFGGQNSVLAMGKYI</sequence>
<dbReference type="InterPro" id="IPR016039">
    <property type="entry name" value="Thiolase-like"/>
</dbReference>
<dbReference type="Proteomes" id="UP000238762">
    <property type="component" value="Unassembled WGS sequence"/>
</dbReference>
<dbReference type="EC" id="2.3.1.41" evidence="5"/>
<dbReference type="PANTHER" id="PTHR11712:SF347">
    <property type="entry name" value="BETA KETOACYL-ACYL CARRIER PROTEIN SYNTHASE"/>
    <property type="match status" value="1"/>
</dbReference>
<gene>
    <name evidence="5" type="ORF">C7B64_17085</name>
</gene>
<dbReference type="OrthoDB" id="9808669at2"/>
<dbReference type="GO" id="GO:0006633">
    <property type="term" value="P:fatty acid biosynthetic process"/>
    <property type="evidence" value="ECO:0007669"/>
    <property type="project" value="InterPro"/>
</dbReference>
<evidence type="ECO:0000256" key="3">
    <source>
        <dbReference type="RuleBase" id="RU003694"/>
    </source>
</evidence>
<dbReference type="CDD" id="cd00834">
    <property type="entry name" value="KAS_I_II"/>
    <property type="match status" value="1"/>
</dbReference>
<evidence type="ECO:0000256" key="2">
    <source>
        <dbReference type="ARBA" id="ARBA00022679"/>
    </source>
</evidence>
<dbReference type="SUPFAM" id="SSF53901">
    <property type="entry name" value="Thiolase-like"/>
    <property type="match status" value="1"/>
</dbReference>
<comment type="caution">
    <text evidence="5">The sequence shown here is derived from an EMBL/GenBank/DDBJ whole genome shotgun (WGS) entry which is preliminary data.</text>
</comment>
<keyword evidence="2 3" id="KW-0808">Transferase</keyword>